<dbReference type="RefSeq" id="WP_073037064.1">
    <property type="nucleotide sequence ID" value="NZ_BMLR01000016.1"/>
</dbReference>
<dbReference type="EMBL" id="FRBR01000016">
    <property type="protein sequence ID" value="SHM42100.1"/>
    <property type="molecule type" value="Genomic_DNA"/>
</dbReference>
<protein>
    <submittedName>
        <fullName evidence="2">Uncharacterized protein</fullName>
    </submittedName>
</protein>
<dbReference type="Proteomes" id="UP000183974">
    <property type="component" value="Unassembled WGS sequence"/>
</dbReference>
<evidence type="ECO:0000313" key="3">
    <source>
        <dbReference type="Proteomes" id="UP000183974"/>
    </source>
</evidence>
<dbReference type="OrthoDB" id="7876228at2"/>
<keyword evidence="3" id="KW-1185">Reference proteome</keyword>
<sequence length="73" mass="7824">MTTVEIYISVGSVIASAMGVLYVLHAVRHAGRDRPHDPAAVQRFIESAARLSAERGEGCLDEAGRAETAKKTE</sequence>
<accession>A0A1M7IMZ6</accession>
<keyword evidence="1" id="KW-0472">Membrane</keyword>
<feature type="transmembrane region" description="Helical" evidence="1">
    <location>
        <begin position="6"/>
        <end position="24"/>
    </location>
</feature>
<dbReference type="AlphaFoldDB" id="A0A1M7IMZ6"/>
<organism evidence="2 3">
    <name type="scientific">Roseovarius pacificus</name>
    <dbReference type="NCBI Taxonomy" id="337701"/>
    <lineage>
        <taxon>Bacteria</taxon>
        <taxon>Pseudomonadati</taxon>
        <taxon>Pseudomonadota</taxon>
        <taxon>Alphaproteobacteria</taxon>
        <taxon>Rhodobacterales</taxon>
        <taxon>Roseobacteraceae</taxon>
        <taxon>Roseovarius</taxon>
    </lineage>
</organism>
<proteinExistence type="predicted"/>
<keyword evidence="1" id="KW-0812">Transmembrane</keyword>
<reference evidence="2 3" key="1">
    <citation type="submission" date="2016-11" db="EMBL/GenBank/DDBJ databases">
        <authorList>
            <person name="Jaros S."/>
            <person name="Januszkiewicz K."/>
            <person name="Wedrychowicz H."/>
        </authorList>
    </citation>
    <scope>NUCLEOTIDE SEQUENCE [LARGE SCALE GENOMIC DNA]</scope>
    <source>
        <strain evidence="2 3">DSM 29589</strain>
    </source>
</reference>
<gene>
    <name evidence="2" type="ORF">SAMN05444398_1169</name>
</gene>
<name>A0A1M7IMZ6_9RHOB</name>
<evidence type="ECO:0000256" key="1">
    <source>
        <dbReference type="SAM" id="Phobius"/>
    </source>
</evidence>
<evidence type="ECO:0000313" key="2">
    <source>
        <dbReference type="EMBL" id="SHM42100.1"/>
    </source>
</evidence>
<keyword evidence="1" id="KW-1133">Transmembrane helix</keyword>